<dbReference type="AlphaFoldDB" id="A0A5R8KHQ3"/>
<dbReference type="SUPFAM" id="SSF47240">
    <property type="entry name" value="Ferritin-like"/>
    <property type="match status" value="1"/>
</dbReference>
<dbReference type="GO" id="GO:0016491">
    <property type="term" value="F:oxidoreductase activity"/>
    <property type="evidence" value="ECO:0007669"/>
    <property type="project" value="InterPro"/>
</dbReference>
<dbReference type="InterPro" id="IPR009078">
    <property type="entry name" value="Ferritin-like_SF"/>
</dbReference>
<organism evidence="1 2">
    <name type="scientific">Phragmitibacter flavus</name>
    <dbReference type="NCBI Taxonomy" id="2576071"/>
    <lineage>
        <taxon>Bacteria</taxon>
        <taxon>Pseudomonadati</taxon>
        <taxon>Verrucomicrobiota</taxon>
        <taxon>Verrucomicrobiia</taxon>
        <taxon>Verrucomicrobiales</taxon>
        <taxon>Verrucomicrobiaceae</taxon>
        <taxon>Phragmitibacter</taxon>
    </lineage>
</organism>
<proteinExistence type="predicted"/>
<dbReference type="Proteomes" id="UP000306196">
    <property type="component" value="Unassembled WGS sequence"/>
</dbReference>
<dbReference type="CDD" id="cd00657">
    <property type="entry name" value="Ferritin_like"/>
    <property type="match status" value="1"/>
</dbReference>
<reference evidence="1 2" key="1">
    <citation type="submission" date="2019-05" db="EMBL/GenBank/DDBJ databases">
        <title>Verrucobacter flavum gen. nov., sp. nov. a new member of the family Verrucomicrobiaceae.</title>
        <authorList>
            <person name="Szuroczki S."/>
            <person name="Abbaszade G."/>
            <person name="Szabo A."/>
            <person name="Felfoldi T."/>
            <person name="Schumann P."/>
            <person name="Boka K."/>
            <person name="Keki Z."/>
            <person name="Toumi M."/>
            <person name="Toth E."/>
        </authorList>
    </citation>
    <scope>NUCLEOTIDE SEQUENCE [LARGE SCALE GENOMIC DNA]</scope>
    <source>
        <strain evidence="1 2">MG-N-17</strain>
    </source>
</reference>
<protein>
    <submittedName>
        <fullName evidence="1">Ferritin-like domain-containing protein</fullName>
    </submittedName>
</protein>
<keyword evidence="2" id="KW-1185">Reference proteome</keyword>
<dbReference type="InterPro" id="IPR012348">
    <property type="entry name" value="RNR-like"/>
</dbReference>
<gene>
    <name evidence="1" type="ORF">FEM03_03770</name>
</gene>
<comment type="caution">
    <text evidence="1">The sequence shown here is derived from an EMBL/GenBank/DDBJ whole genome shotgun (WGS) entry which is preliminary data.</text>
</comment>
<name>A0A5R8KHQ3_9BACT</name>
<evidence type="ECO:0000313" key="1">
    <source>
        <dbReference type="EMBL" id="TLD71854.1"/>
    </source>
</evidence>
<dbReference type="EMBL" id="VAUV01000003">
    <property type="protein sequence ID" value="TLD71854.1"/>
    <property type="molecule type" value="Genomic_DNA"/>
</dbReference>
<sequence length="259" mass="29994">MMNTKSWIEHFERNQFGFVEPVTVPGGSRLPELVRKPLARSLAVFQLGESGGGTRLMRYVRQTVAEEDGFTGYERAVQYFVAEEQNHARLLVNLVKYLGGDLIEKQWSNSVFRKIRHGLGLEFNLQILLTAELMAEVYYGLLYRRSGDEVVRVYCHKILSDEMRHLAFHAEFFRSRAEDWSEEKKTWWGWQFGVCLRAIAMVLAWEHRDCFKALGVGKGEVFRMAVKSGERFMRRIDGGQKLWRARMQARAEGSTMVAS</sequence>
<accession>A0A5R8KHQ3</accession>
<evidence type="ECO:0000313" key="2">
    <source>
        <dbReference type="Proteomes" id="UP000306196"/>
    </source>
</evidence>
<dbReference type="Gene3D" id="1.10.620.20">
    <property type="entry name" value="Ribonucleotide Reductase, subunit A"/>
    <property type="match status" value="1"/>
</dbReference>
<dbReference type="OrthoDB" id="268439at2"/>